<protein>
    <submittedName>
        <fullName evidence="2">Uncharacterized protein</fullName>
    </submittedName>
</protein>
<evidence type="ECO:0000313" key="3">
    <source>
        <dbReference type="Proteomes" id="UP000481861"/>
    </source>
</evidence>
<sequence length="301" mass="33743">MRLPASTLSLAVFCLFCSWTQAYLISAETCSAPTITLIVSSMKRIADAVDIVMNGISKPQHKSDDTTQKLYKGATEASFHALSENARQMFELWVWTYQKGGQGSSLAFNCREACYVPASDSAGNEWKIAGQARVVGAKSALTGPSYRAANPPRERTLCGPNDMIQTLSNTEALVIVLCPRIRSEIRYGRYRANKDMEYGQYLKDNLNNDYLVREIFRALYMKAFSEHTAAIDANTGWAEAERMPLDKALTNFYSFAYHALALYFTIPNPESFFLDGYYIDSEAINWGEDCEINLDDLPDNL</sequence>
<dbReference type="AlphaFoldDB" id="A0A7C8MEM8"/>
<comment type="caution">
    <text evidence="2">The sequence shown here is derived from an EMBL/GenBank/DDBJ whole genome shotgun (WGS) entry which is preliminary data.</text>
</comment>
<evidence type="ECO:0000256" key="1">
    <source>
        <dbReference type="SAM" id="SignalP"/>
    </source>
</evidence>
<dbReference type="EMBL" id="JAADJZ010000005">
    <property type="protein sequence ID" value="KAF2874735.1"/>
    <property type="molecule type" value="Genomic_DNA"/>
</dbReference>
<evidence type="ECO:0000313" key="2">
    <source>
        <dbReference type="EMBL" id="KAF2874735.1"/>
    </source>
</evidence>
<keyword evidence="3" id="KW-1185">Reference proteome</keyword>
<feature type="chain" id="PRO_5029009986" evidence="1">
    <location>
        <begin position="23"/>
        <end position="301"/>
    </location>
</feature>
<name>A0A7C8MEM8_9PLEO</name>
<organism evidence="2 3">
    <name type="scientific">Massariosphaeria phaeospora</name>
    <dbReference type="NCBI Taxonomy" id="100035"/>
    <lineage>
        <taxon>Eukaryota</taxon>
        <taxon>Fungi</taxon>
        <taxon>Dikarya</taxon>
        <taxon>Ascomycota</taxon>
        <taxon>Pezizomycotina</taxon>
        <taxon>Dothideomycetes</taxon>
        <taxon>Pleosporomycetidae</taxon>
        <taxon>Pleosporales</taxon>
        <taxon>Pleosporales incertae sedis</taxon>
        <taxon>Massariosphaeria</taxon>
    </lineage>
</organism>
<dbReference type="Proteomes" id="UP000481861">
    <property type="component" value="Unassembled WGS sequence"/>
</dbReference>
<reference evidence="2 3" key="1">
    <citation type="submission" date="2020-01" db="EMBL/GenBank/DDBJ databases">
        <authorList>
            <consortium name="DOE Joint Genome Institute"/>
            <person name="Haridas S."/>
            <person name="Albert R."/>
            <person name="Binder M."/>
            <person name="Bloem J."/>
            <person name="Labutti K."/>
            <person name="Salamov A."/>
            <person name="Andreopoulos B."/>
            <person name="Baker S.E."/>
            <person name="Barry K."/>
            <person name="Bills G."/>
            <person name="Bluhm B.H."/>
            <person name="Cannon C."/>
            <person name="Castanera R."/>
            <person name="Culley D.E."/>
            <person name="Daum C."/>
            <person name="Ezra D."/>
            <person name="Gonzalez J.B."/>
            <person name="Henrissat B."/>
            <person name="Kuo A."/>
            <person name="Liang C."/>
            <person name="Lipzen A."/>
            <person name="Lutzoni F."/>
            <person name="Magnuson J."/>
            <person name="Mondo S."/>
            <person name="Nolan M."/>
            <person name="Ohm R."/>
            <person name="Pangilinan J."/>
            <person name="Park H.-J.H."/>
            <person name="Ramirez L."/>
            <person name="Alfaro M."/>
            <person name="Sun H."/>
            <person name="Tritt A."/>
            <person name="Yoshinaga Y."/>
            <person name="Zwiers L.-H.L."/>
            <person name="Turgeon B.G."/>
            <person name="Goodwin S.B."/>
            <person name="Spatafora J.W."/>
            <person name="Crous P.W."/>
            <person name="Grigoriev I.V."/>
        </authorList>
    </citation>
    <scope>NUCLEOTIDE SEQUENCE [LARGE SCALE GENOMIC DNA]</scope>
    <source>
        <strain evidence="2 3">CBS 611.86</strain>
    </source>
</reference>
<feature type="signal peptide" evidence="1">
    <location>
        <begin position="1"/>
        <end position="22"/>
    </location>
</feature>
<accession>A0A7C8MEM8</accession>
<keyword evidence="1" id="KW-0732">Signal</keyword>
<proteinExistence type="predicted"/>
<gene>
    <name evidence="2" type="ORF">BDV95DRAFT_297646</name>
</gene>